<feature type="transmembrane region" description="Helical" evidence="8">
    <location>
        <begin position="88"/>
        <end position="106"/>
    </location>
</feature>
<reference evidence="10" key="1">
    <citation type="submission" date="2016-11" db="EMBL/GenBank/DDBJ databases">
        <title>Complete Genome Sequence of alachlor-degrading Sphingomonas sp. strain JJ-A5.</title>
        <authorList>
            <person name="Lee H."/>
            <person name="Ka J.-O."/>
        </authorList>
    </citation>
    <scope>NUCLEOTIDE SEQUENCE [LARGE SCALE GENOMIC DNA]</scope>
    <source>
        <strain evidence="10">JJ-A5</strain>
    </source>
</reference>
<name>A0A1L3ZSJ5_9SPHN</name>
<keyword evidence="7 8" id="KW-0472">Membrane</keyword>
<evidence type="ECO:0000256" key="4">
    <source>
        <dbReference type="ARBA" id="ARBA00022692"/>
    </source>
</evidence>
<comment type="subcellular location">
    <subcellularLocation>
        <location evidence="1">Cell membrane</location>
        <topology evidence="1">Multi-pass membrane protein</topology>
    </subcellularLocation>
</comment>
<evidence type="ECO:0000256" key="8">
    <source>
        <dbReference type="SAM" id="Phobius"/>
    </source>
</evidence>
<dbReference type="EMBL" id="CP018221">
    <property type="protein sequence ID" value="API58595.1"/>
    <property type="molecule type" value="Genomic_DNA"/>
</dbReference>
<dbReference type="GO" id="GO:0008360">
    <property type="term" value="P:regulation of cell shape"/>
    <property type="evidence" value="ECO:0007669"/>
    <property type="project" value="UniProtKB-KW"/>
</dbReference>
<dbReference type="AlphaFoldDB" id="A0A1L3ZSJ5"/>
<keyword evidence="10" id="KW-1185">Reference proteome</keyword>
<keyword evidence="4 8" id="KW-0812">Transmembrane</keyword>
<keyword evidence="3" id="KW-1003">Cell membrane</keyword>
<protein>
    <submittedName>
        <fullName evidence="9">Rod shape-determining protein MreD</fullName>
    </submittedName>
</protein>
<evidence type="ECO:0000256" key="5">
    <source>
        <dbReference type="ARBA" id="ARBA00022960"/>
    </source>
</evidence>
<evidence type="ECO:0000256" key="1">
    <source>
        <dbReference type="ARBA" id="ARBA00004651"/>
    </source>
</evidence>
<evidence type="ECO:0000256" key="2">
    <source>
        <dbReference type="ARBA" id="ARBA00007776"/>
    </source>
</evidence>
<comment type="similarity">
    <text evidence="2">Belongs to the MreD family.</text>
</comment>
<dbReference type="GO" id="GO:0005886">
    <property type="term" value="C:plasma membrane"/>
    <property type="evidence" value="ECO:0007669"/>
    <property type="project" value="UniProtKB-SubCell"/>
</dbReference>
<evidence type="ECO:0000256" key="6">
    <source>
        <dbReference type="ARBA" id="ARBA00022989"/>
    </source>
</evidence>
<feature type="transmembrane region" description="Helical" evidence="8">
    <location>
        <begin position="145"/>
        <end position="167"/>
    </location>
</feature>
<dbReference type="NCBIfam" id="TIGR03426">
    <property type="entry name" value="shape_MreD"/>
    <property type="match status" value="1"/>
</dbReference>
<keyword evidence="6 8" id="KW-1133">Transmembrane helix</keyword>
<accession>A0A1L3ZSJ5</accession>
<dbReference type="OrthoDB" id="7426601at2"/>
<dbReference type="STRING" id="1921510.BSL82_04100"/>
<evidence type="ECO:0000256" key="7">
    <source>
        <dbReference type="ARBA" id="ARBA00023136"/>
    </source>
</evidence>
<evidence type="ECO:0000313" key="10">
    <source>
        <dbReference type="Proteomes" id="UP000182063"/>
    </source>
</evidence>
<dbReference type="Proteomes" id="UP000182063">
    <property type="component" value="Chromosome"/>
</dbReference>
<feature type="transmembrane region" description="Helical" evidence="8">
    <location>
        <begin position="118"/>
        <end position="139"/>
    </location>
</feature>
<dbReference type="RefSeq" id="WP_072596162.1">
    <property type="nucleotide sequence ID" value="NZ_CP018221.1"/>
</dbReference>
<keyword evidence="5" id="KW-0133">Cell shape</keyword>
<evidence type="ECO:0000256" key="3">
    <source>
        <dbReference type="ARBA" id="ARBA00022475"/>
    </source>
</evidence>
<gene>
    <name evidence="9" type="ORF">BSL82_04100</name>
</gene>
<dbReference type="KEGG" id="sphj:BSL82_04100"/>
<feature type="transmembrane region" description="Helical" evidence="8">
    <location>
        <begin position="21"/>
        <end position="43"/>
    </location>
</feature>
<dbReference type="Pfam" id="PF04093">
    <property type="entry name" value="MreD"/>
    <property type="match status" value="1"/>
</dbReference>
<dbReference type="InterPro" id="IPR007227">
    <property type="entry name" value="Cell_shape_determining_MreD"/>
</dbReference>
<proteinExistence type="inferred from homology"/>
<sequence>MIAPWRQMESHERVRELTRGWPLVVPSLTIVGALLLVAVVPLVTTLPVLPDLAFALLIAWRLYRPDMVAPWAGLPLGIVADILTGQPVGVSATVWPLALLALAIIEPRFPLRDQRMDWALAAAAIILGKLIAYKLLALVNLPLPFAPVLTGMICTVLFFPIMARLAAWTERQWLAVD</sequence>
<evidence type="ECO:0000313" key="9">
    <source>
        <dbReference type="EMBL" id="API58595.1"/>
    </source>
</evidence>
<organism evidence="9 10">
    <name type="scientific">Tardibacter chloracetimidivorans</name>
    <dbReference type="NCBI Taxonomy" id="1921510"/>
    <lineage>
        <taxon>Bacteria</taxon>
        <taxon>Pseudomonadati</taxon>
        <taxon>Pseudomonadota</taxon>
        <taxon>Alphaproteobacteria</taxon>
        <taxon>Sphingomonadales</taxon>
        <taxon>Sphingomonadaceae</taxon>
        <taxon>Tardibacter</taxon>
    </lineage>
</organism>